<keyword evidence="2" id="KW-0472">Membrane</keyword>
<dbReference type="Proteomes" id="UP001222932">
    <property type="component" value="Unassembled WGS sequence"/>
</dbReference>
<protein>
    <recommendedName>
        <fullName evidence="5">Mid2 domain-containing protein</fullName>
    </recommendedName>
</protein>
<reference evidence="3" key="2">
    <citation type="submission" date="2023-06" db="EMBL/GenBank/DDBJ databases">
        <authorList>
            <person name="Kobayashi Y."/>
            <person name="Kayamori A."/>
            <person name="Aoki K."/>
            <person name="Shiwa Y."/>
            <person name="Fujita N."/>
            <person name="Sugita T."/>
            <person name="Iwasaki W."/>
            <person name="Tanaka N."/>
            <person name="Takashima M."/>
        </authorList>
    </citation>
    <scope>NUCLEOTIDE SEQUENCE</scope>
    <source>
        <strain evidence="3">HIS016</strain>
    </source>
</reference>
<name>A0AAD3TV95_9TREE</name>
<reference evidence="3" key="1">
    <citation type="journal article" date="2023" name="BMC Genomics">
        <title>Chromosome-level genome assemblies of Cutaneotrichosporon spp. (Trichosporonales, Basidiomycota) reveal imbalanced evolution between nucleotide sequences and chromosome synteny.</title>
        <authorList>
            <person name="Kobayashi Y."/>
            <person name="Kayamori A."/>
            <person name="Aoki K."/>
            <person name="Shiwa Y."/>
            <person name="Matsutani M."/>
            <person name="Fujita N."/>
            <person name="Sugita T."/>
            <person name="Iwasaki W."/>
            <person name="Tanaka N."/>
            <person name="Takashima M."/>
        </authorList>
    </citation>
    <scope>NUCLEOTIDE SEQUENCE</scope>
    <source>
        <strain evidence="3">HIS016</strain>
    </source>
</reference>
<proteinExistence type="predicted"/>
<keyword evidence="2" id="KW-1133">Transmembrane helix</keyword>
<dbReference type="EMBL" id="BTCM01000004">
    <property type="protein sequence ID" value="GMK57553.1"/>
    <property type="molecule type" value="Genomic_DNA"/>
</dbReference>
<dbReference type="Gene3D" id="1.20.5.510">
    <property type="entry name" value="Single helix bin"/>
    <property type="match status" value="1"/>
</dbReference>
<feature type="transmembrane region" description="Helical" evidence="2">
    <location>
        <begin position="20"/>
        <end position="44"/>
    </location>
</feature>
<dbReference type="AlphaFoldDB" id="A0AAD3TV95"/>
<evidence type="ECO:0000313" key="3">
    <source>
        <dbReference type="EMBL" id="GMK57553.1"/>
    </source>
</evidence>
<evidence type="ECO:0008006" key="5">
    <source>
        <dbReference type="Google" id="ProtNLM"/>
    </source>
</evidence>
<evidence type="ECO:0000313" key="4">
    <source>
        <dbReference type="Proteomes" id="UP001222932"/>
    </source>
</evidence>
<accession>A0AAD3TV95</accession>
<sequence length="109" mass="11563">MAPAPQPSPQGGSTNMASVAIGVGVGVGVTLLLVLFVAIGFIIWRRHKRAYDRKPGELVASTPDYSIRTPVPFPRLPKRGRRESVQNETPSSLGTAAHLPSPQPAPFAP</sequence>
<gene>
    <name evidence="3" type="ORF">CspeluHIS016_0403870</name>
</gene>
<evidence type="ECO:0000256" key="1">
    <source>
        <dbReference type="SAM" id="MobiDB-lite"/>
    </source>
</evidence>
<keyword evidence="2" id="KW-0812">Transmembrane</keyword>
<feature type="region of interest" description="Disordered" evidence="1">
    <location>
        <begin position="70"/>
        <end position="109"/>
    </location>
</feature>
<comment type="caution">
    <text evidence="3">The sequence shown here is derived from an EMBL/GenBank/DDBJ whole genome shotgun (WGS) entry which is preliminary data.</text>
</comment>
<keyword evidence="4" id="KW-1185">Reference proteome</keyword>
<evidence type="ECO:0000256" key="2">
    <source>
        <dbReference type="SAM" id="Phobius"/>
    </source>
</evidence>
<organism evidence="3 4">
    <name type="scientific">Cutaneotrichosporon spelunceum</name>
    <dbReference type="NCBI Taxonomy" id="1672016"/>
    <lineage>
        <taxon>Eukaryota</taxon>
        <taxon>Fungi</taxon>
        <taxon>Dikarya</taxon>
        <taxon>Basidiomycota</taxon>
        <taxon>Agaricomycotina</taxon>
        <taxon>Tremellomycetes</taxon>
        <taxon>Trichosporonales</taxon>
        <taxon>Trichosporonaceae</taxon>
        <taxon>Cutaneotrichosporon</taxon>
    </lineage>
</organism>